<dbReference type="RefSeq" id="XP_073913537.1">
    <property type="nucleotide sequence ID" value="XM_074057436.1"/>
</dbReference>
<keyword evidence="1" id="KW-1185">Reference proteome</keyword>
<gene>
    <name evidence="2" type="primary">LOC109674016</name>
</gene>
<organism evidence="1 2">
    <name type="scientific">Castor canadensis</name>
    <name type="common">American beaver</name>
    <dbReference type="NCBI Taxonomy" id="51338"/>
    <lineage>
        <taxon>Eukaryota</taxon>
        <taxon>Metazoa</taxon>
        <taxon>Chordata</taxon>
        <taxon>Craniata</taxon>
        <taxon>Vertebrata</taxon>
        <taxon>Euteleostomi</taxon>
        <taxon>Mammalia</taxon>
        <taxon>Eutheria</taxon>
        <taxon>Euarchontoglires</taxon>
        <taxon>Glires</taxon>
        <taxon>Rodentia</taxon>
        <taxon>Castorimorpha</taxon>
        <taxon>Castoridae</taxon>
        <taxon>Castor</taxon>
    </lineage>
</organism>
<accession>A0AC58L8Q6</accession>
<dbReference type="Proteomes" id="UP001732720">
    <property type="component" value="Chromosome 16"/>
</dbReference>
<reference evidence="2" key="1">
    <citation type="submission" date="2025-08" db="UniProtKB">
        <authorList>
            <consortium name="RefSeq"/>
        </authorList>
    </citation>
    <scope>IDENTIFICATION</scope>
</reference>
<sequence>MMLRSLCSESSQELTTQYLLSASFSEILTSQYRVMRTIGIGGHSQVKLAYHRLTGTPVAVKIQQKGQEDSYIASEVSILKTVCHPYVIQLFQVMETVDQVYLIMEYVSGGELHERIVQAQRLCEDEARSVFRQIVCAINYCHERGIVHRDLKADNILLDAHGNVKVIDFGLGTRYSVGQRLIDLCGAFVYRAPELFLEQPYDGPKVDVWSLGVLLYFMVTGTLPFTGETFMQLRQAILNPRYALPSYLSMSLQNLIILLLTKNPSKRPPLENIMWHPWLSQGEQESPSAAVEPLPKHLDPAILVAMCDLGYNLGDVCQSLLQRKFDEAMATYFMMRQQVCQGANLSAHLKPPVRPQILPTPPPADPSTSAPPLRRRASAPALLQTFTLSSDDKKTGHRGRRTASLPYIPLCILPRRTPTTDKVPQPGPEFTMATASLPSNIRGWQRVRRRIIDSILSLCCCVRAQNSLPEFHNTVTPKEAVDS</sequence>
<evidence type="ECO:0000313" key="2">
    <source>
        <dbReference type="RefSeq" id="XP_073913537.1"/>
    </source>
</evidence>
<evidence type="ECO:0000313" key="1">
    <source>
        <dbReference type="Proteomes" id="UP001732720"/>
    </source>
</evidence>
<name>A0AC58L8Q6_CASCN</name>
<proteinExistence type="predicted"/>
<protein>
    <submittedName>
        <fullName evidence="2">Sperm motility kinase Z-like</fullName>
    </submittedName>
</protein>